<feature type="non-terminal residue" evidence="9">
    <location>
        <position position="1"/>
    </location>
</feature>
<keyword evidence="6" id="KW-0663">Pyridoxal phosphate</keyword>
<dbReference type="CDD" id="cd06451">
    <property type="entry name" value="AGAT_like"/>
    <property type="match status" value="1"/>
</dbReference>
<dbReference type="InterPro" id="IPR020578">
    <property type="entry name" value="Aminotrans_V_PyrdxlP_BS"/>
</dbReference>
<dbReference type="InterPro" id="IPR015421">
    <property type="entry name" value="PyrdxlP-dep_Trfase_major"/>
</dbReference>
<dbReference type="Proteomes" id="UP001177023">
    <property type="component" value="Unassembled WGS sequence"/>
</dbReference>
<dbReference type="InterPro" id="IPR015424">
    <property type="entry name" value="PyrdxlP-dep_Trfase"/>
</dbReference>
<dbReference type="InterPro" id="IPR005331">
    <property type="entry name" value="Sulfotransferase"/>
</dbReference>
<keyword evidence="10" id="KW-1185">Reference proteome</keyword>
<evidence type="ECO:0000256" key="4">
    <source>
        <dbReference type="ARBA" id="ARBA00022576"/>
    </source>
</evidence>
<evidence type="ECO:0000256" key="7">
    <source>
        <dbReference type="RuleBase" id="RU004504"/>
    </source>
</evidence>
<sequence>MPVLATCRSKFRWRFVLPVHAESRPDLDERQNPVAGLDYCPIPKNGSSNMKRTMCRLYYAYHGTKPPRGFKDLNRCDITENWLTLVGKRPTWKANTVKIVVLRDPLRRFASAYEYLCKERKRCGRSGKTIHTFARMAYKLLAKGYDASETPRRAPVMLLANLRRGKRQGKLSSNDDLTQEVLSNTKTLSLFLYMYYNDYKTFQLTPSTQLQKAVENRLGKKMSPPVPKCLLEPMDIPKRELFGPGPSNMGSNIQESASRSLLGHLHPEFVKIMADAREGLKYIFKTENAYTFAISGTGHSGMEAAMLNLLERGEKILAVKTGLWGQRCANLAKRLELEVETVEAPDGNAVELSAIKEAIEKFKPQVLFVCQGESSTGVCQPIEGLGEICHKNDCLLLVDTVASLGGTEFDMDGWGVDCVYTATQKVLNAPPGLAPISFSDRAMQKIKSRKRPVASWYFDALELGNYWGADAGPKRYHHTAPISTVYTLRTALAEVVKEGIDAEIARHRKNAEFLYSELAAVGLEPFVEKKEWRLPCLTTVRVPAGVSGDEVKKEMMAHGIEIADGLGSTVGKIWRIGTFGINSDEQKIRHVVQKLAETIKAKKAHL</sequence>
<dbReference type="GO" id="GO:0005777">
    <property type="term" value="C:peroxisome"/>
    <property type="evidence" value="ECO:0007669"/>
    <property type="project" value="TreeGrafter"/>
</dbReference>
<feature type="domain" description="Aminotransferase class V" evidence="8">
    <location>
        <begin position="260"/>
        <end position="574"/>
    </location>
</feature>
<gene>
    <name evidence="9" type="ORF">MSPICULIGERA_LOCUS25032</name>
</gene>
<organism evidence="9 10">
    <name type="scientific">Mesorhabditis spiculigera</name>
    <dbReference type="NCBI Taxonomy" id="96644"/>
    <lineage>
        <taxon>Eukaryota</taxon>
        <taxon>Metazoa</taxon>
        <taxon>Ecdysozoa</taxon>
        <taxon>Nematoda</taxon>
        <taxon>Chromadorea</taxon>
        <taxon>Rhabditida</taxon>
        <taxon>Rhabditina</taxon>
        <taxon>Rhabditomorpha</taxon>
        <taxon>Rhabditoidea</taxon>
        <taxon>Rhabditidae</taxon>
        <taxon>Mesorhabditinae</taxon>
        <taxon>Mesorhabditis</taxon>
    </lineage>
</organism>
<comment type="similarity">
    <text evidence="2">Belongs to the class-V pyridoxal-phosphate-dependent aminotransferase family.</text>
</comment>
<evidence type="ECO:0000313" key="10">
    <source>
        <dbReference type="Proteomes" id="UP001177023"/>
    </source>
</evidence>
<dbReference type="EC" id="2.6.1.44" evidence="3"/>
<dbReference type="GO" id="GO:0008453">
    <property type="term" value="F:alanine-glyoxylate transaminase activity"/>
    <property type="evidence" value="ECO:0007669"/>
    <property type="project" value="UniProtKB-EC"/>
</dbReference>
<proteinExistence type="inferred from homology"/>
<name>A0AA36DHX3_9BILA</name>
<dbReference type="PROSITE" id="PS00595">
    <property type="entry name" value="AA_TRANSFER_CLASS_5"/>
    <property type="match status" value="1"/>
</dbReference>
<dbReference type="InterPro" id="IPR000192">
    <property type="entry name" value="Aminotrans_V_dom"/>
</dbReference>
<evidence type="ECO:0000256" key="5">
    <source>
        <dbReference type="ARBA" id="ARBA00022679"/>
    </source>
</evidence>
<dbReference type="InterPro" id="IPR015422">
    <property type="entry name" value="PyrdxlP-dep_Trfase_small"/>
</dbReference>
<evidence type="ECO:0000256" key="6">
    <source>
        <dbReference type="ARBA" id="ARBA00022898"/>
    </source>
</evidence>
<evidence type="ECO:0000256" key="2">
    <source>
        <dbReference type="ARBA" id="ARBA00009236"/>
    </source>
</evidence>
<dbReference type="GO" id="GO:0016020">
    <property type="term" value="C:membrane"/>
    <property type="evidence" value="ECO:0007669"/>
    <property type="project" value="InterPro"/>
</dbReference>
<dbReference type="GO" id="GO:0008146">
    <property type="term" value="F:sulfotransferase activity"/>
    <property type="evidence" value="ECO:0007669"/>
    <property type="project" value="InterPro"/>
</dbReference>
<dbReference type="EMBL" id="CATQJA010002709">
    <property type="protein sequence ID" value="CAJ0587052.1"/>
    <property type="molecule type" value="Genomic_DNA"/>
</dbReference>
<dbReference type="PANTHER" id="PTHR21152">
    <property type="entry name" value="AMINOTRANSFERASE CLASS V"/>
    <property type="match status" value="1"/>
</dbReference>
<evidence type="ECO:0000256" key="1">
    <source>
        <dbReference type="ARBA" id="ARBA00001933"/>
    </source>
</evidence>
<dbReference type="FunFam" id="3.40.640.10:FF:000027">
    <property type="entry name" value="Serine--pyruvate aminotransferase, mitochondrial"/>
    <property type="match status" value="1"/>
</dbReference>
<dbReference type="AlphaFoldDB" id="A0AA36DHX3"/>
<dbReference type="PANTHER" id="PTHR21152:SF40">
    <property type="entry name" value="ALANINE--GLYOXYLATE AMINOTRANSFERASE"/>
    <property type="match status" value="1"/>
</dbReference>
<reference evidence="9" key="1">
    <citation type="submission" date="2023-06" db="EMBL/GenBank/DDBJ databases">
        <authorList>
            <person name="Delattre M."/>
        </authorList>
    </citation>
    <scope>NUCLEOTIDE SEQUENCE</scope>
    <source>
        <strain evidence="9">AF72</strain>
    </source>
</reference>
<protein>
    <recommendedName>
        <fullName evidence="3">alanine--glyoxylate transaminase</fullName>
        <ecNumber evidence="3">2.6.1.44</ecNumber>
    </recommendedName>
</protein>
<dbReference type="GO" id="GO:0019265">
    <property type="term" value="P:glycine biosynthetic process, by transamination of glyoxylate"/>
    <property type="evidence" value="ECO:0007669"/>
    <property type="project" value="TreeGrafter"/>
</dbReference>
<dbReference type="Gene3D" id="3.40.640.10">
    <property type="entry name" value="Type I PLP-dependent aspartate aminotransferase-like (Major domain)"/>
    <property type="match status" value="1"/>
</dbReference>
<dbReference type="Gene3D" id="3.90.1150.10">
    <property type="entry name" value="Aspartate Aminotransferase, domain 1"/>
    <property type="match status" value="1"/>
</dbReference>
<evidence type="ECO:0000256" key="3">
    <source>
        <dbReference type="ARBA" id="ARBA00013049"/>
    </source>
</evidence>
<comment type="caution">
    <text evidence="9">The sequence shown here is derived from an EMBL/GenBank/DDBJ whole genome shotgun (WGS) entry which is preliminary data.</text>
</comment>
<keyword evidence="5" id="KW-0808">Transferase</keyword>
<comment type="cofactor">
    <cofactor evidence="1 7">
        <name>pyridoxal 5'-phosphate</name>
        <dbReference type="ChEBI" id="CHEBI:597326"/>
    </cofactor>
</comment>
<evidence type="ECO:0000313" key="9">
    <source>
        <dbReference type="EMBL" id="CAJ0587052.1"/>
    </source>
</evidence>
<dbReference type="Pfam" id="PF00266">
    <property type="entry name" value="Aminotran_5"/>
    <property type="match status" value="1"/>
</dbReference>
<dbReference type="GO" id="GO:0004760">
    <property type="term" value="F:L-serine-pyruvate transaminase activity"/>
    <property type="evidence" value="ECO:0007669"/>
    <property type="project" value="TreeGrafter"/>
</dbReference>
<keyword evidence="4" id="KW-0032">Aminotransferase</keyword>
<evidence type="ECO:0000259" key="8">
    <source>
        <dbReference type="Pfam" id="PF00266"/>
    </source>
</evidence>
<accession>A0AA36DHX3</accession>
<dbReference type="SUPFAM" id="SSF53383">
    <property type="entry name" value="PLP-dependent transferases"/>
    <property type="match status" value="1"/>
</dbReference>
<dbReference type="Pfam" id="PF03567">
    <property type="entry name" value="Sulfotransfer_2"/>
    <property type="match status" value="1"/>
</dbReference>